<keyword evidence="3" id="KW-1185">Reference proteome</keyword>
<dbReference type="SUPFAM" id="SSF52540">
    <property type="entry name" value="P-loop containing nucleoside triphosphate hydrolases"/>
    <property type="match status" value="1"/>
</dbReference>
<gene>
    <name evidence="2" type="ORF">AO498_10860</name>
</gene>
<dbReference type="EMBL" id="CP012836">
    <property type="protein sequence ID" value="AMQ56931.1"/>
    <property type="molecule type" value="Genomic_DNA"/>
</dbReference>
<dbReference type="Pfam" id="PF09848">
    <property type="entry name" value="SLFN-g3_helicase"/>
    <property type="match status" value="1"/>
</dbReference>
<dbReference type="Proteomes" id="UP000073816">
    <property type="component" value="Chromosome"/>
</dbReference>
<reference evidence="2 3" key="2">
    <citation type="journal article" date="2016" name="Genome Announc.">
        <title>Complete Genome Sequence of Algoriphagus sp. Strain M8-2, Isolated from a Brackish Lake.</title>
        <authorList>
            <person name="Muraguchi Y."/>
            <person name="Kushimoto K."/>
            <person name="Ohtsubo Y."/>
            <person name="Suzuki T."/>
            <person name="Dohra H."/>
            <person name="Kimbara K."/>
            <person name="Shintani M."/>
        </authorList>
    </citation>
    <scope>NUCLEOTIDE SEQUENCE [LARGE SCALE GENOMIC DNA]</scope>
    <source>
        <strain evidence="2 3">M8-2</strain>
    </source>
</reference>
<dbReference type="RefSeq" id="WP_067547286.1">
    <property type="nucleotide sequence ID" value="NZ_CP012836.1"/>
</dbReference>
<dbReference type="InterPro" id="IPR018647">
    <property type="entry name" value="SLFN_3-like_DNA/RNA_helicase"/>
</dbReference>
<evidence type="ECO:0000259" key="1">
    <source>
        <dbReference type="Pfam" id="PF09848"/>
    </source>
</evidence>
<protein>
    <recommendedName>
        <fullName evidence="1">Schlafen group 3-like DNA/RNA helicase domain-containing protein</fullName>
    </recommendedName>
</protein>
<dbReference type="AlphaFoldDB" id="A0A142EP76"/>
<accession>A0A142EP76</accession>
<proteinExistence type="predicted"/>
<dbReference type="PATRIC" id="fig|1727163.4.peg.2268"/>
<dbReference type="Gene3D" id="3.40.50.300">
    <property type="entry name" value="P-loop containing nucleotide triphosphate hydrolases"/>
    <property type="match status" value="1"/>
</dbReference>
<feature type="domain" description="Schlafen group 3-like DNA/RNA helicase" evidence="1">
    <location>
        <begin position="238"/>
        <end position="629"/>
    </location>
</feature>
<evidence type="ECO:0000313" key="2">
    <source>
        <dbReference type="EMBL" id="AMQ56931.1"/>
    </source>
</evidence>
<reference evidence="3" key="1">
    <citation type="submission" date="2015-09" db="EMBL/GenBank/DDBJ databases">
        <title>Complete sequence of Algoriphagus sp. M8-2.</title>
        <authorList>
            <person name="Shintani M."/>
        </authorList>
    </citation>
    <scope>NUCLEOTIDE SEQUENCE [LARGE SCALE GENOMIC DNA]</scope>
    <source>
        <strain evidence="3">M8-2</strain>
    </source>
</reference>
<dbReference type="KEGG" id="alm:AO498_10860"/>
<evidence type="ECO:0000313" key="3">
    <source>
        <dbReference type="Proteomes" id="UP000073816"/>
    </source>
</evidence>
<name>A0A142EP76_9BACT</name>
<dbReference type="InterPro" id="IPR027417">
    <property type="entry name" value="P-loop_NTPase"/>
</dbReference>
<dbReference type="OrthoDB" id="3193269at2"/>
<organism evidence="2 3">
    <name type="scientific">Algoriphagus sanaruensis</name>
    <dbReference type="NCBI Taxonomy" id="1727163"/>
    <lineage>
        <taxon>Bacteria</taxon>
        <taxon>Pseudomonadati</taxon>
        <taxon>Bacteroidota</taxon>
        <taxon>Cytophagia</taxon>
        <taxon>Cytophagales</taxon>
        <taxon>Cyclobacteriaceae</taxon>
        <taxon>Algoriphagus</taxon>
    </lineage>
</organism>
<sequence length="659" mass="75315">MLNFYYSDPISLFLRKSNESIIGEIALTNQFGNNQNEIFAWENQIKILKEALTEKDGYLFFEFSVPRMGKRIDCLLLIKNLVFILEFKVGEQNYLNHNIEQVWDYALDLKSFHQPSHESVLIPILIATNASNSVIEFETTSHNDFLFKPVRTNSKDLKITIDKALELLGNEEKTIDSSYVKGSYQPIPTIIEAAVSLYKNHTVEEITKSDSDAKNLNQTTTYISDQIRIAKTLGKKIICFVTGVPGAGKTLVGLKVATDHLDKELGDSSVYLSGNGPLVAVLQEALARDKVEQEKSKGNRITKNEALKGVKSFIQIIHHYRDEYLRDQSAPYDHVAIFDEAQRAWTKEQTVNFMARKKGIIGFDSSEPEFLISCLNRHKDWAVIVCLVGGGQEINTGEAGISEWIKAVKTKFKDWETHISPHLFDSEYDAMDSILELKNECKVVFNPDLHLGVSMRSIRAEKLSLFVKQLLDLNKIESKQTLKSFQNQYPIAITRSIDTAKKWIKEKARGSERYGIVVSSQAYRLKPLAIDVKSPINPVHWFLNGKDDIRSSYFLEDVATEFQVQGLELDWACVTWDGDLRYSNSGWKSFSFKGNKWQKINKEERQKYLINAYRVLLTRARKGMIILVPEGNPDDHTRNPEFYDNTFEYFKSIGLPILN</sequence>